<dbReference type="AlphaFoldDB" id="A0A9D1X5M9"/>
<keyword evidence="3" id="KW-0808">Transferase</keyword>
<organism evidence="3 4">
    <name type="scientific">Candidatus Anaerobutyricum stercoripullorum</name>
    <dbReference type="NCBI Taxonomy" id="2838456"/>
    <lineage>
        <taxon>Bacteria</taxon>
        <taxon>Bacillati</taxon>
        <taxon>Bacillota</taxon>
        <taxon>Clostridia</taxon>
        <taxon>Lachnospirales</taxon>
        <taxon>Lachnospiraceae</taxon>
        <taxon>Anaerobutyricum</taxon>
    </lineage>
</organism>
<keyword evidence="1" id="KW-0175">Coiled coil</keyword>
<comment type="caution">
    <text evidence="3">The sequence shown here is derived from an EMBL/GenBank/DDBJ whole genome shotgun (WGS) entry which is preliminary data.</text>
</comment>
<evidence type="ECO:0000256" key="1">
    <source>
        <dbReference type="SAM" id="Coils"/>
    </source>
</evidence>
<dbReference type="Pfam" id="PF04230">
    <property type="entry name" value="PS_pyruv_trans"/>
    <property type="match status" value="1"/>
</dbReference>
<gene>
    <name evidence="3" type="ORF">H9849_09760</name>
</gene>
<dbReference type="InterPro" id="IPR007345">
    <property type="entry name" value="Polysacch_pyruvyl_Trfase"/>
</dbReference>
<feature type="coiled-coil region" evidence="1">
    <location>
        <begin position="414"/>
        <end position="441"/>
    </location>
</feature>
<dbReference type="Proteomes" id="UP000886805">
    <property type="component" value="Unassembled WGS sequence"/>
</dbReference>
<evidence type="ECO:0000313" key="4">
    <source>
        <dbReference type="Proteomes" id="UP000886805"/>
    </source>
</evidence>
<evidence type="ECO:0000259" key="2">
    <source>
        <dbReference type="Pfam" id="PF04230"/>
    </source>
</evidence>
<evidence type="ECO:0000313" key="3">
    <source>
        <dbReference type="EMBL" id="HIX73293.1"/>
    </source>
</evidence>
<dbReference type="EMBL" id="DXEQ01000293">
    <property type="protein sequence ID" value="HIX73293.1"/>
    <property type="molecule type" value="Genomic_DNA"/>
</dbReference>
<feature type="domain" description="Polysaccharide pyruvyl transferase" evidence="2">
    <location>
        <begin position="94"/>
        <end position="307"/>
    </location>
</feature>
<accession>A0A9D1X5M9</accession>
<reference evidence="3" key="2">
    <citation type="submission" date="2021-04" db="EMBL/GenBank/DDBJ databases">
        <authorList>
            <person name="Gilroy R."/>
        </authorList>
    </citation>
    <scope>NUCLEOTIDE SEQUENCE</scope>
    <source>
        <strain evidence="3">ChiSxjej3B15-1167</strain>
    </source>
</reference>
<dbReference type="GO" id="GO:0016740">
    <property type="term" value="F:transferase activity"/>
    <property type="evidence" value="ECO:0007669"/>
    <property type="project" value="UniProtKB-KW"/>
</dbReference>
<name>A0A9D1X5M9_9FIRM</name>
<reference evidence="3" key="1">
    <citation type="journal article" date="2021" name="PeerJ">
        <title>Extensive microbial diversity within the chicken gut microbiome revealed by metagenomics and culture.</title>
        <authorList>
            <person name="Gilroy R."/>
            <person name="Ravi A."/>
            <person name="Getino M."/>
            <person name="Pursley I."/>
            <person name="Horton D.L."/>
            <person name="Alikhan N.F."/>
            <person name="Baker D."/>
            <person name="Gharbi K."/>
            <person name="Hall N."/>
            <person name="Watson M."/>
            <person name="Adriaenssens E.M."/>
            <person name="Foster-Nyarko E."/>
            <person name="Jarju S."/>
            <person name="Secka A."/>
            <person name="Antonio M."/>
            <person name="Oren A."/>
            <person name="Chaudhuri R.R."/>
            <person name="La Ragione R."/>
            <person name="Hildebrand F."/>
            <person name="Pallen M.J."/>
        </authorList>
    </citation>
    <scope>NUCLEOTIDE SEQUENCE</scope>
    <source>
        <strain evidence="3">ChiSxjej3B15-1167</strain>
    </source>
</reference>
<proteinExistence type="predicted"/>
<protein>
    <submittedName>
        <fullName evidence="3">Polysaccharide pyruvyl transferase family protein</fullName>
    </submittedName>
</protein>
<sequence>MKKILMRSAMPFGEERSISEILVENLIGNNTGNLIFQSSLARAVLTEDTEITTIRTDRIYSEEEVERWNAEYDMFLIPLANAFRTTFRTELRMLTDLVKRLTIPCVVVGVGLARSLKSNRWTFLHDEESTAFVRAVLEKSSIIGVRGEITAEYLRQKGFVPEKDFTVIGCPSLYMYGDALPAPKQTELTPRSRVTMNFKAGLPEHLYTFLREQGERFDHSVFITQVIEEIRMLYVGDPYITDDNRDKIPADYPMHFTSPMMRDDRIVGVLDMESWITFLKEQDFNFGSRIHGNIAAVLAGVPCWIFAGDCRVKELADYHHIPCITANDLTEDMDVFSQYEKTDYSQVLAGHGERLTHYLDFLDANKVPRISREALGGRDTPYDRMQKAHAGHGLIHSFALQDTKEQGRRLSEYFSSLRRERQELMKTVEERQKQLAALEKKGAAQAKEIANIRNSKLYKIKSRYDSFMKR</sequence>